<sequence>MGLEGISAWGLRTVVRERWGSAFLRRGRNRDWGFLSDPESVFRQWGEEVLPWERDAVRE</sequence>
<organism evidence="1 2">
    <name type="scientific">Dendrobium catenatum</name>
    <dbReference type="NCBI Taxonomy" id="906689"/>
    <lineage>
        <taxon>Eukaryota</taxon>
        <taxon>Viridiplantae</taxon>
        <taxon>Streptophyta</taxon>
        <taxon>Embryophyta</taxon>
        <taxon>Tracheophyta</taxon>
        <taxon>Spermatophyta</taxon>
        <taxon>Magnoliopsida</taxon>
        <taxon>Liliopsida</taxon>
        <taxon>Asparagales</taxon>
        <taxon>Orchidaceae</taxon>
        <taxon>Epidendroideae</taxon>
        <taxon>Malaxideae</taxon>
        <taxon>Dendrobiinae</taxon>
        <taxon>Dendrobium</taxon>
    </lineage>
</organism>
<protein>
    <submittedName>
        <fullName evidence="1">Uncharacterized protein</fullName>
    </submittedName>
</protein>
<proteinExistence type="predicted"/>
<reference evidence="1 2" key="2">
    <citation type="journal article" date="2017" name="Nature">
        <title>The Apostasia genome and the evolution of orchids.</title>
        <authorList>
            <person name="Zhang G.Q."/>
            <person name="Liu K.W."/>
            <person name="Li Z."/>
            <person name="Lohaus R."/>
            <person name="Hsiao Y.Y."/>
            <person name="Niu S.C."/>
            <person name="Wang J.Y."/>
            <person name="Lin Y.C."/>
            <person name="Xu Q."/>
            <person name="Chen L.J."/>
            <person name="Yoshida K."/>
            <person name="Fujiwara S."/>
            <person name="Wang Z.W."/>
            <person name="Zhang Y.Q."/>
            <person name="Mitsuda N."/>
            <person name="Wang M."/>
            <person name="Liu G.H."/>
            <person name="Pecoraro L."/>
            <person name="Huang H.X."/>
            <person name="Xiao X.J."/>
            <person name="Lin M."/>
            <person name="Wu X.Y."/>
            <person name="Wu W.L."/>
            <person name="Chen Y.Y."/>
            <person name="Chang S.B."/>
            <person name="Sakamoto S."/>
            <person name="Ohme-Takagi M."/>
            <person name="Yagi M."/>
            <person name="Zeng S.J."/>
            <person name="Shen C.Y."/>
            <person name="Yeh C.M."/>
            <person name="Luo Y.B."/>
            <person name="Tsai W.C."/>
            <person name="Van de Peer Y."/>
            <person name="Liu Z.J."/>
        </authorList>
    </citation>
    <scope>NUCLEOTIDE SEQUENCE [LARGE SCALE GENOMIC DNA]</scope>
    <source>
        <tissue evidence="1">The whole plant</tissue>
    </source>
</reference>
<name>A0A2I0WZE3_9ASPA</name>
<accession>A0A2I0WZE3</accession>
<gene>
    <name evidence="1" type="ORF">MA16_Dca027541</name>
</gene>
<evidence type="ECO:0000313" key="2">
    <source>
        <dbReference type="Proteomes" id="UP000233837"/>
    </source>
</evidence>
<dbReference type="Proteomes" id="UP000233837">
    <property type="component" value="Unassembled WGS sequence"/>
</dbReference>
<reference evidence="1 2" key="1">
    <citation type="journal article" date="2016" name="Sci. Rep.">
        <title>The Dendrobium catenatum Lindl. genome sequence provides insights into polysaccharide synthase, floral development and adaptive evolution.</title>
        <authorList>
            <person name="Zhang G.Q."/>
            <person name="Xu Q."/>
            <person name="Bian C."/>
            <person name="Tsai W.C."/>
            <person name="Yeh C.M."/>
            <person name="Liu K.W."/>
            <person name="Yoshida K."/>
            <person name="Zhang L.S."/>
            <person name="Chang S.B."/>
            <person name="Chen F."/>
            <person name="Shi Y."/>
            <person name="Su Y.Y."/>
            <person name="Zhang Y.Q."/>
            <person name="Chen L.J."/>
            <person name="Yin Y."/>
            <person name="Lin M."/>
            <person name="Huang H."/>
            <person name="Deng H."/>
            <person name="Wang Z.W."/>
            <person name="Zhu S.L."/>
            <person name="Zhao X."/>
            <person name="Deng C."/>
            <person name="Niu S.C."/>
            <person name="Huang J."/>
            <person name="Wang M."/>
            <person name="Liu G.H."/>
            <person name="Yang H.J."/>
            <person name="Xiao X.J."/>
            <person name="Hsiao Y.Y."/>
            <person name="Wu W.L."/>
            <person name="Chen Y.Y."/>
            <person name="Mitsuda N."/>
            <person name="Ohme-Takagi M."/>
            <person name="Luo Y.B."/>
            <person name="Van de Peer Y."/>
            <person name="Liu Z.J."/>
        </authorList>
    </citation>
    <scope>NUCLEOTIDE SEQUENCE [LARGE SCALE GENOMIC DNA]</scope>
    <source>
        <tissue evidence="1">The whole plant</tissue>
    </source>
</reference>
<keyword evidence="2" id="KW-1185">Reference proteome</keyword>
<dbReference type="EMBL" id="KZ502290">
    <property type="protein sequence ID" value="PKU81035.1"/>
    <property type="molecule type" value="Genomic_DNA"/>
</dbReference>
<dbReference type="AlphaFoldDB" id="A0A2I0WZE3"/>
<evidence type="ECO:0000313" key="1">
    <source>
        <dbReference type="EMBL" id="PKU81035.1"/>
    </source>
</evidence>